<name>A0ABR1KYT6_9PEZI</name>
<evidence type="ECO:0000313" key="3">
    <source>
        <dbReference type="Proteomes" id="UP001363622"/>
    </source>
</evidence>
<comment type="caution">
    <text evidence="2">The sequence shown here is derived from an EMBL/GenBank/DDBJ whole genome shotgun (WGS) entry which is preliminary data.</text>
</comment>
<dbReference type="Proteomes" id="UP001363622">
    <property type="component" value="Unassembled WGS sequence"/>
</dbReference>
<evidence type="ECO:0000256" key="1">
    <source>
        <dbReference type="SAM" id="Phobius"/>
    </source>
</evidence>
<feature type="transmembrane region" description="Helical" evidence="1">
    <location>
        <begin position="119"/>
        <end position="139"/>
    </location>
</feature>
<feature type="transmembrane region" description="Helical" evidence="1">
    <location>
        <begin position="258"/>
        <end position="275"/>
    </location>
</feature>
<protein>
    <submittedName>
        <fullName evidence="2">Uncharacterized protein</fullName>
    </submittedName>
</protein>
<keyword evidence="1" id="KW-1133">Transmembrane helix</keyword>
<dbReference type="EMBL" id="JBBPHU010000001">
    <property type="protein sequence ID" value="KAK7523982.1"/>
    <property type="molecule type" value="Genomic_DNA"/>
</dbReference>
<keyword evidence="1" id="KW-0812">Transmembrane</keyword>
<gene>
    <name evidence="2" type="ORF">IWZ03DRAFT_356293</name>
</gene>
<accession>A0ABR1KYT6</accession>
<feature type="transmembrane region" description="Helical" evidence="1">
    <location>
        <begin position="295"/>
        <end position="314"/>
    </location>
</feature>
<organism evidence="2 3">
    <name type="scientific">Phyllosticta citriasiana</name>
    <dbReference type="NCBI Taxonomy" id="595635"/>
    <lineage>
        <taxon>Eukaryota</taxon>
        <taxon>Fungi</taxon>
        <taxon>Dikarya</taxon>
        <taxon>Ascomycota</taxon>
        <taxon>Pezizomycotina</taxon>
        <taxon>Dothideomycetes</taxon>
        <taxon>Dothideomycetes incertae sedis</taxon>
        <taxon>Botryosphaeriales</taxon>
        <taxon>Phyllostictaceae</taxon>
        <taxon>Phyllosticta</taxon>
    </lineage>
</organism>
<keyword evidence="1" id="KW-0472">Membrane</keyword>
<sequence length="404" mass="44729">MPLGRCPTYSVPAAIATGGLLLLFAGTSHLHKALSPSSEDLTAPIAVPRSMEPVSTYADYLEILQTNNTQCFPTEEPLSPTMKFQLGLGLMFGLLAKISETAFDLTATFSPIFNDVSKAVFVFTVFSCLACAGVFWYSVEKWIRPAWFVSRVAFPALVQALVSQLVDRVAQRIFGSNTTLTTTGQTDDRSENVRRQERLFKLTFMAFSRVLIECLLQYGDSLLDLPPTPQREYSFFIFKLSAHCFVPIYEYFQPRMQLSLAALAFLTLHDTIHWLHVCIFDSLSSPITTMAMDILWIPGLRIVIVVCAAIDYLINGDTGRPPAHPAYGRCAMQLNSRNLSQGNTSANLARCPFMTVICCFFVFARSGGVRTDVLPALFASFTNKEGPAASTCQRATGTLLWGKW</sequence>
<reference evidence="2 3" key="1">
    <citation type="submission" date="2024-04" db="EMBL/GenBank/DDBJ databases">
        <title>Phyllosticta paracitricarpa is synonymous to the EU quarantine fungus P. citricarpa based on phylogenomic analyses.</title>
        <authorList>
            <consortium name="Lawrence Berkeley National Laboratory"/>
            <person name="Van Ingen-Buijs V.A."/>
            <person name="Van Westerhoven A.C."/>
            <person name="Haridas S."/>
            <person name="Skiadas P."/>
            <person name="Martin F."/>
            <person name="Groenewald J.Z."/>
            <person name="Crous P.W."/>
            <person name="Seidl M.F."/>
        </authorList>
    </citation>
    <scope>NUCLEOTIDE SEQUENCE [LARGE SCALE GENOMIC DNA]</scope>
    <source>
        <strain evidence="2 3">CBS 123371</strain>
    </source>
</reference>
<evidence type="ECO:0000313" key="2">
    <source>
        <dbReference type="EMBL" id="KAK7523982.1"/>
    </source>
</evidence>
<proteinExistence type="predicted"/>
<keyword evidence="3" id="KW-1185">Reference proteome</keyword>